<feature type="compositionally biased region" description="Gly residues" evidence="1">
    <location>
        <begin position="37"/>
        <end position="65"/>
    </location>
</feature>
<dbReference type="EMBL" id="CP012159">
    <property type="protein sequence ID" value="AKT38306.1"/>
    <property type="molecule type" value="Genomic_DNA"/>
</dbReference>
<feature type="chain" id="PRO_5005459215" description="Kazal-like domain-containing protein" evidence="2">
    <location>
        <begin position="30"/>
        <end position="129"/>
    </location>
</feature>
<sequence length="129" mass="12670">MGGLYNGPMPRIHLASLLFALSAAMTACSSSTTVDDGSGGNGGSGGGSAGEGGSAQGGSGQGGACPEGEMHLYHEAGCGPEVQPVCSPPPPPCADPFCGCDGKTIYGCVWTSEKYQHVGACEGDDAEAR</sequence>
<name>A0A0K1EBP2_CHOCO</name>
<keyword evidence="2" id="KW-0732">Signal</keyword>
<evidence type="ECO:0000256" key="1">
    <source>
        <dbReference type="SAM" id="MobiDB-lite"/>
    </source>
</evidence>
<protein>
    <recommendedName>
        <fullName evidence="5">Kazal-like domain-containing protein</fullName>
    </recommendedName>
</protein>
<dbReference type="AlphaFoldDB" id="A0A0K1EBP2"/>
<dbReference type="KEGG" id="ccro:CMC5_024510"/>
<feature type="region of interest" description="Disordered" evidence="1">
    <location>
        <begin position="30"/>
        <end position="66"/>
    </location>
</feature>
<organism evidence="3 4">
    <name type="scientific">Chondromyces crocatus</name>
    <dbReference type="NCBI Taxonomy" id="52"/>
    <lineage>
        <taxon>Bacteria</taxon>
        <taxon>Pseudomonadati</taxon>
        <taxon>Myxococcota</taxon>
        <taxon>Polyangia</taxon>
        <taxon>Polyangiales</taxon>
        <taxon>Polyangiaceae</taxon>
        <taxon>Chondromyces</taxon>
    </lineage>
</organism>
<evidence type="ECO:0000313" key="4">
    <source>
        <dbReference type="Proteomes" id="UP000067626"/>
    </source>
</evidence>
<evidence type="ECO:0000313" key="3">
    <source>
        <dbReference type="EMBL" id="AKT38306.1"/>
    </source>
</evidence>
<reference evidence="3 4" key="1">
    <citation type="submission" date="2015-07" db="EMBL/GenBank/DDBJ databases">
        <title>Genome analysis of myxobacterium Chondromyces crocatus Cm c5 reveals a high potential for natural compound synthesis and the genetic basis for the loss of fruiting body formation.</title>
        <authorList>
            <person name="Zaburannyi N."/>
            <person name="Bunk B."/>
            <person name="Maier J."/>
            <person name="Overmann J."/>
            <person name="Mueller R."/>
        </authorList>
    </citation>
    <scope>NUCLEOTIDE SEQUENCE [LARGE SCALE GENOMIC DNA]</scope>
    <source>
        <strain evidence="3 4">Cm c5</strain>
    </source>
</reference>
<keyword evidence="4" id="KW-1185">Reference proteome</keyword>
<evidence type="ECO:0000256" key="2">
    <source>
        <dbReference type="SAM" id="SignalP"/>
    </source>
</evidence>
<proteinExistence type="predicted"/>
<evidence type="ECO:0008006" key="5">
    <source>
        <dbReference type="Google" id="ProtNLM"/>
    </source>
</evidence>
<accession>A0A0K1EBP2</accession>
<feature type="signal peptide" evidence="2">
    <location>
        <begin position="1"/>
        <end position="29"/>
    </location>
</feature>
<gene>
    <name evidence="3" type="ORF">CMC5_024510</name>
</gene>
<dbReference type="Proteomes" id="UP000067626">
    <property type="component" value="Chromosome"/>
</dbReference>